<dbReference type="SUPFAM" id="SSF64356">
    <property type="entry name" value="SNARE-like"/>
    <property type="match status" value="1"/>
</dbReference>
<feature type="region of interest" description="Disordered" evidence="10">
    <location>
        <begin position="524"/>
        <end position="547"/>
    </location>
</feature>
<evidence type="ECO:0000256" key="1">
    <source>
        <dbReference type="ARBA" id="ARBA00004308"/>
    </source>
</evidence>
<dbReference type="PROSITE" id="PS51730">
    <property type="entry name" value="GNAT_ATAT"/>
    <property type="match status" value="1"/>
</dbReference>
<dbReference type="GO" id="GO:0070507">
    <property type="term" value="P:regulation of microtubule cytoskeleton organization"/>
    <property type="evidence" value="ECO:0007669"/>
    <property type="project" value="UniProtKB-UniRule"/>
</dbReference>
<evidence type="ECO:0000256" key="5">
    <source>
        <dbReference type="ARBA" id="ARBA00022679"/>
    </source>
</evidence>
<evidence type="ECO:0000256" key="2">
    <source>
        <dbReference type="ARBA" id="ARBA00004601"/>
    </source>
</evidence>
<dbReference type="CDD" id="cd14833">
    <property type="entry name" value="AP2_sigma"/>
    <property type="match status" value="1"/>
</dbReference>
<sequence>MVVVQGAIESLPNRGACGFWVLACRPVARRNLLTDPNKAEELGPFNYRMHCSQSNAPTTERAAQFMLVQNRQGKTRFAKWYTAYDDVEKRKLTDEIHRLVNSRETKFTNFVEFRTFKIVYRRYAGLFFIFCVDANDNALSYLEAIHLFVEILDSYFGNVCELDIVFNFYKIYTIVDEVFLAGEIMETREKELTLVGWLKDLFPFRAKIITQGGSESTSMDFGFDLRKILPEEITLWDAHLINDWNNRQKTKKSLSVLLQQIRQVVDAMGMASAKAQGLPVPITTFDKLAASDHRLYLFCSEDRTVDGMIKTGRKKLFVSNHQQVIAEIEPNCILDFYVVESKQRSGVGKKLFDNVLKPHRLAYDRPSPKFVPFLKKHFGLSTFTPQANNFVVFHEYWTRGPSITQVKSSAAPKRARTPIKQIERVAATVKGDEREERGLECRTSVDATAPPPHGKLLVLESKHGTELARGTRSPSSSSIPKPAEIDVVSPHTTPDKRTQRYRHSPVLSHVNPITGLPDPYSPTNARENDYNINPGGGRGFGRARPMF</sequence>
<comment type="similarity">
    <text evidence="3">Belongs to the adaptor complexes small subunit family.</text>
</comment>
<dbReference type="EMBL" id="MDYQ01000009">
    <property type="protein sequence ID" value="PRP88593.1"/>
    <property type="molecule type" value="Genomic_DNA"/>
</dbReference>
<dbReference type="PANTHER" id="PTHR12327:SF0">
    <property type="entry name" value="ALPHA-TUBULIN N-ACETYLTRANSFERASE 1"/>
    <property type="match status" value="1"/>
</dbReference>
<feature type="region of interest" description="Disordered" evidence="10">
    <location>
        <begin position="465"/>
        <end position="500"/>
    </location>
</feature>
<organism evidence="12 13">
    <name type="scientific">Planoprotostelium fungivorum</name>
    <dbReference type="NCBI Taxonomy" id="1890364"/>
    <lineage>
        <taxon>Eukaryota</taxon>
        <taxon>Amoebozoa</taxon>
        <taxon>Evosea</taxon>
        <taxon>Variosea</taxon>
        <taxon>Cavosteliida</taxon>
        <taxon>Cavosteliaceae</taxon>
        <taxon>Planoprotostelium</taxon>
    </lineage>
</organism>
<dbReference type="InterPro" id="IPR007965">
    <property type="entry name" value="GNAT_ATAT"/>
</dbReference>
<dbReference type="PANTHER" id="PTHR12327">
    <property type="entry name" value="ALPHA-TUBULIN N-ACETYLTRANSFERASE 1"/>
    <property type="match status" value="1"/>
</dbReference>
<dbReference type="FunFam" id="3.30.450.60:FF:000010">
    <property type="entry name" value="AP complex subunit sigma"/>
    <property type="match status" value="1"/>
</dbReference>
<dbReference type="EC" id="2.3.1.108" evidence="9"/>
<comment type="function">
    <text evidence="9">Specifically acetylates 'Lys-40' in alpha-tubulin on the lumenal side of microtubules. Promotes microtubule destabilization and accelerates microtubule dynamics; this activity may be independent of acetylation activity. Acetylates alpha-tubulin with a slow enzymatic rate, due to a catalytic site that is not optimized for acetyl transfer. Enters the microtubule through each end and diffuses quickly throughout the lumen of microtubules. Acetylates only long/old microtubules because of its slow acetylation rate since it does not have time to act on dynamically unstable microtubules before the enzyme is released.</text>
</comment>
<evidence type="ECO:0000313" key="13">
    <source>
        <dbReference type="Proteomes" id="UP000241769"/>
    </source>
</evidence>
<evidence type="ECO:0000313" key="12">
    <source>
        <dbReference type="EMBL" id="PRP88593.1"/>
    </source>
</evidence>
<comment type="subcellular location">
    <subcellularLocation>
        <location evidence="1">Endomembrane system</location>
    </subcellularLocation>
    <subcellularLocation>
        <location evidence="2">Golgi apparatus</location>
        <location evidence="2">trans-Golgi network</location>
    </subcellularLocation>
</comment>
<evidence type="ECO:0000259" key="11">
    <source>
        <dbReference type="PROSITE" id="PS51730"/>
    </source>
</evidence>
<dbReference type="STRING" id="1890364.A0A2P6NXA6"/>
<dbReference type="InterPro" id="IPR027156">
    <property type="entry name" value="APS2"/>
</dbReference>
<dbReference type="OrthoDB" id="371463at2759"/>
<evidence type="ECO:0000256" key="10">
    <source>
        <dbReference type="SAM" id="MobiDB-lite"/>
    </source>
</evidence>
<evidence type="ECO:0000256" key="4">
    <source>
        <dbReference type="ARBA" id="ARBA00022448"/>
    </source>
</evidence>
<comment type="catalytic activity">
    <reaction evidence="9">
        <text>L-lysyl-[alpha-tubulin] + acetyl-CoA = N(6)-acetyl-L-lysyl-[alpha-tubulin] + CoA + H(+)</text>
        <dbReference type="Rhea" id="RHEA:15277"/>
        <dbReference type="Rhea" id="RHEA-COMP:11278"/>
        <dbReference type="Rhea" id="RHEA-COMP:11279"/>
        <dbReference type="ChEBI" id="CHEBI:15378"/>
        <dbReference type="ChEBI" id="CHEBI:29969"/>
        <dbReference type="ChEBI" id="CHEBI:57287"/>
        <dbReference type="ChEBI" id="CHEBI:57288"/>
        <dbReference type="ChEBI" id="CHEBI:61930"/>
        <dbReference type="EC" id="2.3.1.108"/>
    </reaction>
</comment>
<accession>A0A2P6NXA6</accession>
<dbReference type="InterPro" id="IPR022775">
    <property type="entry name" value="AP_mu_sigma_su"/>
</dbReference>
<proteinExistence type="inferred from homology"/>
<keyword evidence="8 9" id="KW-0012">Acyltransferase</keyword>
<evidence type="ECO:0000256" key="7">
    <source>
        <dbReference type="ARBA" id="ARBA00023136"/>
    </source>
</evidence>
<keyword evidence="4" id="KW-0813">Transport</keyword>
<dbReference type="InterPro" id="IPR011012">
    <property type="entry name" value="Longin-like_dom_sf"/>
</dbReference>
<protein>
    <recommendedName>
        <fullName evidence="9">Alpha-tubulin N-acetyltransferase</fullName>
        <shortName evidence="9">Alpha-TAT</shortName>
        <shortName evidence="9">TAT</shortName>
        <ecNumber evidence="9">2.3.1.108</ecNumber>
    </recommendedName>
    <alternativeName>
        <fullName evidence="9">Acetyltransferase mec-17 homolog</fullName>
    </alternativeName>
</protein>
<dbReference type="Pfam" id="PF05301">
    <property type="entry name" value="Acetyltransf_16"/>
    <property type="match status" value="1"/>
</dbReference>
<feature type="binding site" evidence="9">
    <location>
        <begin position="367"/>
        <end position="376"/>
    </location>
    <ligand>
        <name>acetyl-CoA</name>
        <dbReference type="ChEBI" id="CHEBI:57288"/>
    </ligand>
</feature>
<evidence type="ECO:0000256" key="3">
    <source>
        <dbReference type="ARBA" id="ARBA00006972"/>
    </source>
</evidence>
<feature type="binding site" evidence="9">
    <location>
        <begin position="336"/>
        <end position="349"/>
    </location>
    <ligand>
        <name>acetyl-CoA</name>
        <dbReference type="ChEBI" id="CHEBI:57288"/>
    </ligand>
</feature>
<keyword evidence="5 9" id="KW-0808">Transferase</keyword>
<evidence type="ECO:0000256" key="6">
    <source>
        <dbReference type="ARBA" id="ARBA00022927"/>
    </source>
</evidence>
<dbReference type="Proteomes" id="UP000241769">
    <property type="component" value="Unassembled WGS sequence"/>
</dbReference>
<dbReference type="Pfam" id="PF01217">
    <property type="entry name" value="Clat_adaptor_s"/>
    <property type="match status" value="1"/>
</dbReference>
<dbReference type="InterPro" id="IPR038746">
    <property type="entry name" value="Atat"/>
</dbReference>
<dbReference type="GO" id="GO:0015031">
    <property type="term" value="P:protein transport"/>
    <property type="evidence" value="ECO:0007669"/>
    <property type="project" value="UniProtKB-KW"/>
</dbReference>
<gene>
    <name evidence="12" type="ORF">PROFUN_03004</name>
</gene>
<dbReference type="GO" id="GO:0005874">
    <property type="term" value="C:microtubule"/>
    <property type="evidence" value="ECO:0007669"/>
    <property type="project" value="InterPro"/>
</dbReference>
<reference evidence="12 13" key="1">
    <citation type="journal article" date="2018" name="Genome Biol. Evol.">
        <title>Multiple Roots of Fruiting Body Formation in Amoebozoa.</title>
        <authorList>
            <person name="Hillmann F."/>
            <person name="Forbes G."/>
            <person name="Novohradska S."/>
            <person name="Ferling I."/>
            <person name="Riege K."/>
            <person name="Groth M."/>
            <person name="Westermann M."/>
            <person name="Marz M."/>
            <person name="Spaller T."/>
            <person name="Winckler T."/>
            <person name="Schaap P."/>
            <person name="Glockner G."/>
        </authorList>
    </citation>
    <scope>NUCLEOTIDE SEQUENCE [LARGE SCALE GENOMIC DNA]</scope>
    <source>
        <strain evidence="12 13">Jena</strain>
    </source>
</reference>
<dbReference type="Gene3D" id="3.30.450.60">
    <property type="match status" value="1"/>
</dbReference>
<dbReference type="GO" id="GO:0072583">
    <property type="term" value="P:clathrin-dependent endocytosis"/>
    <property type="evidence" value="ECO:0007669"/>
    <property type="project" value="InterPro"/>
</dbReference>
<dbReference type="GO" id="GO:0005794">
    <property type="term" value="C:Golgi apparatus"/>
    <property type="evidence" value="ECO:0007669"/>
    <property type="project" value="UniProtKB-SubCell"/>
</dbReference>
<name>A0A2P6NXA6_9EUKA</name>
<comment type="caution">
    <text evidence="12">The sequence shown here is derived from an EMBL/GenBank/DDBJ whole genome shotgun (WGS) entry which is preliminary data.</text>
</comment>
<evidence type="ECO:0000256" key="8">
    <source>
        <dbReference type="ARBA" id="ARBA00023315"/>
    </source>
</evidence>
<keyword evidence="13" id="KW-1185">Reference proteome</keyword>
<evidence type="ECO:0000256" key="9">
    <source>
        <dbReference type="HAMAP-Rule" id="MF_03130"/>
    </source>
</evidence>
<keyword evidence="6" id="KW-0653">Protein transport</keyword>
<feature type="site" description="Crucial for catalytic activity" evidence="9">
    <location>
        <position position="276"/>
    </location>
</feature>
<dbReference type="GO" id="GO:0035615">
    <property type="term" value="F:clathrin adaptor activity"/>
    <property type="evidence" value="ECO:0007669"/>
    <property type="project" value="InterPro"/>
</dbReference>
<dbReference type="AlphaFoldDB" id="A0A2P6NXA6"/>
<dbReference type="InParanoid" id="A0A2P6NXA6"/>
<comment type="similarity">
    <text evidence="9">Belongs to the acetyltransferase ATAT1 family.</text>
</comment>
<dbReference type="HAMAP" id="MF_03130">
    <property type="entry name" value="mec17"/>
    <property type="match status" value="1"/>
</dbReference>
<feature type="domain" description="N-acetyltransferase" evidence="11">
    <location>
        <begin position="219"/>
        <end position="397"/>
    </location>
</feature>
<keyword evidence="7" id="KW-0472">Membrane</keyword>
<dbReference type="GO" id="GO:0019799">
    <property type="term" value="F:tubulin N-acetyltransferase activity"/>
    <property type="evidence" value="ECO:0007669"/>
    <property type="project" value="UniProtKB-UniRule"/>
</dbReference>
<dbReference type="GO" id="GO:0030122">
    <property type="term" value="C:AP-2 adaptor complex"/>
    <property type="evidence" value="ECO:0007669"/>
    <property type="project" value="InterPro"/>
</dbReference>
<dbReference type="Gene3D" id="3.40.630.30">
    <property type="match status" value="1"/>
</dbReference>